<dbReference type="SUPFAM" id="SSF56235">
    <property type="entry name" value="N-terminal nucleophile aminohydrolases (Ntn hydrolases)"/>
    <property type="match status" value="1"/>
</dbReference>
<keyword evidence="4" id="KW-0865">Zymogen</keyword>
<sequence length="817" mass="87133">MHQGLRRAALACAALALGVTALPAAAAPRAQEGEAHGIHHPAGGGMSAVIRYTDYGIPHITAGNYPSLGFGNGWAQAADQICVLAEGFVTVRGERARHFGAEGKPDGSLSSAGTNLASDLYFAGVRASHTVEKLLAKPAPEGPSRQVRQLSRGWAAGYNAWLRAHKDEIRDPACAGKKWVRPITSLDLSRRAFALAVLGGQGVAVDGITSAAPPPADGPTAHGTGEEPGAVDARKAARAARSIFAQDTADMGSNAVAFNGSTTANGQGALIGNPHYPWAGGRRFWQAHLTIPGELDAAGGSLLGSPSISIGHNAHVAWSHTVATGTTLNLHQLKLDPDDPTAYTVDGKAERMRPREVTVTTEDGKRVSRTQWWTRYGPVVSALQGIELPWSRTTAFALADPNARNLRLTDAGLAFSKARGVDGVRAALDRVQGLPWVNTVATDSAGHNLLAQSQVLPRVTDELAERCGTPLGHTTFPASGLAVLDGSRGDCAPKTGPHAVQSGIFGPSEMPVLEDVPYVENSNDSAWLTNADRPLTGYPRIFGDQGTERSMRTRGALRDVDAMARKGDITRTDLREQQFANRVPAGDLAAEDAARACAALPGGEAATSEGDTVDVSRACEVLRGWDRTMRTKSEGALLFDRFWRRLVQQVPAEQRWKVPFDAEHPVATPRGLNTAAPGFRTALADAAAELRSHDIPLDAPLGAHQFVTRDGERLPIPGGTEALGVWNKTEPVWDEERGGYREVRHGSSYIQNVTFSRRGCPVRADTLLTYSQSSDPTSPHYSDQTALYSQGRMVRERFCEKDVRTAPGLRTVRVAAH</sequence>
<dbReference type="PROSITE" id="PS51318">
    <property type="entry name" value="TAT"/>
    <property type="match status" value="1"/>
</dbReference>
<proteinExistence type="inferred from homology"/>
<evidence type="ECO:0000313" key="6">
    <source>
        <dbReference type="EMBL" id="UNS99725.1"/>
    </source>
</evidence>
<gene>
    <name evidence="6" type="ORF">MMF93_27225</name>
</gene>
<reference evidence="6 7" key="1">
    <citation type="journal article" date="2023" name="Microbiol. Spectr.">
        <title>Synergy between Genome Mining, Metabolomics, and Bioinformatics Uncovers Antibacterial Chlorinated Carbazole Alkaloids and Their Biosynthetic Gene Cluster from Streptomyces tubbatahanensis sp. nov., a Novel Actinomycete Isolated from Sulu Sea, Philippines.</title>
        <authorList>
            <person name="Tenebro C.P."/>
            <person name="Trono D.J.V.L."/>
            <person name="Balida L.A.P."/>
            <person name="Bayog L.K.A."/>
            <person name="Bruna J.R."/>
            <person name="Sabido E.M."/>
            <person name="Caspe D.P.C."/>
            <person name="de Los Santos E.L.C."/>
            <person name="Saludes J.P."/>
            <person name="Dalisay D.S."/>
        </authorList>
    </citation>
    <scope>NUCLEOTIDE SEQUENCE [LARGE SCALE GENOMIC DNA]</scope>
    <source>
        <strain evidence="6 7">DSD3025</strain>
    </source>
</reference>
<comment type="similarity">
    <text evidence="1">Belongs to the peptidase S45 family.</text>
</comment>
<dbReference type="InterPro" id="IPR006311">
    <property type="entry name" value="TAT_signal"/>
</dbReference>
<dbReference type="Gene3D" id="1.10.1400.10">
    <property type="match status" value="1"/>
</dbReference>
<evidence type="ECO:0000313" key="7">
    <source>
        <dbReference type="Proteomes" id="UP001202244"/>
    </source>
</evidence>
<dbReference type="InterPro" id="IPR029055">
    <property type="entry name" value="Ntn_hydrolases_N"/>
</dbReference>
<protein>
    <submittedName>
        <fullName evidence="6">Penicillin acylase family protein</fullName>
    </submittedName>
</protein>
<dbReference type="PANTHER" id="PTHR34218:SF3">
    <property type="entry name" value="ACYL-HOMOSERINE LACTONE ACYLASE PVDQ"/>
    <property type="match status" value="1"/>
</dbReference>
<accession>A0ABY3XZB0</accession>
<dbReference type="InterPro" id="IPR043147">
    <property type="entry name" value="Penicillin_amidase_A-knob"/>
</dbReference>
<feature type="chain" id="PRO_5047272234" evidence="5">
    <location>
        <begin position="27"/>
        <end position="817"/>
    </location>
</feature>
<keyword evidence="2 5" id="KW-0732">Signal</keyword>
<keyword evidence="3" id="KW-0378">Hydrolase</keyword>
<dbReference type="InterPro" id="IPR023343">
    <property type="entry name" value="Penicillin_amidase_dom1"/>
</dbReference>
<dbReference type="Gene3D" id="3.60.20.10">
    <property type="entry name" value="Glutamine Phosphoribosylpyrophosphate, subunit 1, domain 1"/>
    <property type="match status" value="1"/>
</dbReference>
<dbReference type="InterPro" id="IPR002692">
    <property type="entry name" value="S45"/>
</dbReference>
<name>A0ABY3XZB0_9ACTN</name>
<feature type="signal peptide" evidence="5">
    <location>
        <begin position="1"/>
        <end position="26"/>
    </location>
</feature>
<dbReference type="EMBL" id="CP093846">
    <property type="protein sequence ID" value="UNS99725.1"/>
    <property type="molecule type" value="Genomic_DNA"/>
</dbReference>
<dbReference type="RefSeq" id="WP_242755573.1">
    <property type="nucleotide sequence ID" value="NZ_CP093846.1"/>
</dbReference>
<dbReference type="Pfam" id="PF01804">
    <property type="entry name" value="Penicil_amidase"/>
    <property type="match status" value="1"/>
</dbReference>
<dbReference type="InterPro" id="IPR043146">
    <property type="entry name" value="Penicillin_amidase_N_B-knob"/>
</dbReference>
<evidence type="ECO:0000256" key="4">
    <source>
        <dbReference type="ARBA" id="ARBA00023145"/>
    </source>
</evidence>
<evidence type="ECO:0000256" key="3">
    <source>
        <dbReference type="ARBA" id="ARBA00022801"/>
    </source>
</evidence>
<dbReference type="PANTHER" id="PTHR34218">
    <property type="entry name" value="PEPTIDASE S45 PENICILLIN AMIDASE"/>
    <property type="match status" value="1"/>
</dbReference>
<organism evidence="6 7">
    <name type="scientific">Streptomyces tubbatahanensis</name>
    <dbReference type="NCBI Taxonomy" id="2923272"/>
    <lineage>
        <taxon>Bacteria</taxon>
        <taxon>Bacillati</taxon>
        <taxon>Actinomycetota</taxon>
        <taxon>Actinomycetes</taxon>
        <taxon>Kitasatosporales</taxon>
        <taxon>Streptomycetaceae</taxon>
        <taxon>Streptomyces</taxon>
    </lineage>
</organism>
<dbReference type="Gene3D" id="1.10.439.10">
    <property type="entry name" value="Penicillin Amidohydrolase, domain 1"/>
    <property type="match status" value="1"/>
</dbReference>
<keyword evidence="7" id="KW-1185">Reference proteome</keyword>
<evidence type="ECO:0000256" key="2">
    <source>
        <dbReference type="ARBA" id="ARBA00022729"/>
    </source>
</evidence>
<dbReference type="Proteomes" id="UP001202244">
    <property type="component" value="Chromosome"/>
</dbReference>
<dbReference type="Gene3D" id="2.30.120.10">
    <property type="match status" value="1"/>
</dbReference>
<evidence type="ECO:0000256" key="1">
    <source>
        <dbReference type="ARBA" id="ARBA00006586"/>
    </source>
</evidence>
<evidence type="ECO:0000256" key="5">
    <source>
        <dbReference type="SAM" id="SignalP"/>
    </source>
</evidence>